<dbReference type="InterPro" id="IPR003789">
    <property type="entry name" value="Asn/Gln_tRNA_amidoTrase-B-like"/>
</dbReference>
<feature type="coiled-coil region" evidence="1">
    <location>
        <begin position="3"/>
        <end position="63"/>
    </location>
</feature>
<dbReference type="STRING" id="1801990.A2V69_01790"/>
<dbReference type="EMBL" id="MHMT01000004">
    <property type="protein sequence ID" value="OGZ33129.1"/>
    <property type="molecule type" value="Genomic_DNA"/>
</dbReference>
<dbReference type="Gene3D" id="1.10.1510.10">
    <property type="entry name" value="Uncharacterised protein YqeY/AIM41 PF09424, N-terminal domain"/>
    <property type="match status" value="1"/>
</dbReference>
<evidence type="ECO:0008006" key="4">
    <source>
        <dbReference type="Google" id="ProtNLM"/>
    </source>
</evidence>
<evidence type="ECO:0000256" key="1">
    <source>
        <dbReference type="SAM" id="Coils"/>
    </source>
</evidence>
<dbReference type="Pfam" id="PF09424">
    <property type="entry name" value="YqeY"/>
    <property type="match status" value="1"/>
</dbReference>
<dbReference type="InterPro" id="IPR023168">
    <property type="entry name" value="GatB_Yqey_C_2"/>
</dbReference>
<dbReference type="GO" id="GO:0016884">
    <property type="term" value="F:carbon-nitrogen ligase activity, with glutamine as amido-N-donor"/>
    <property type="evidence" value="ECO:0007669"/>
    <property type="project" value="InterPro"/>
</dbReference>
<dbReference type="AlphaFoldDB" id="A0A1G2F534"/>
<proteinExistence type="predicted"/>
<gene>
    <name evidence="2" type="ORF">A2V69_01790</name>
</gene>
<dbReference type="Proteomes" id="UP000177810">
    <property type="component" value="Unassembled WGS sequence"/>
</dbReference>
<organism evidence="2 3">
    <name type="scientific">Candidatus Portnoybacteria bacterium RBG_13_40_8</name>
    <dbReference type="NCBI Taxonomy" id="1801990"/>
    <lineage>
        <taxon>Bacteria</taxon>
        <taxon>Candidatus Portnoyibacteriota</taxon>
    </lineage>
</organism>
<dbReference type="PANTHER" id="PTHR28055:SF1">
    <property type="entry name" value="ALTERED INHERITANCE OF MITOCHONDRIA PROTEIN 41, MITOCHONDRIAL"/>
    <property type="match status" value="1"/>
</dbReference>
<sequence>MLREQINQDIKKAMQEKNELLLLVLRGLNAAFHNKEIEKRTKLSKTEKDIKKLEELSKLTEEEVLEVISSEAKKRKESIIEFEKGGRQDLVEKEKKELEILMKYLPEQMSEEQIKEEVKKVIAEIGAVGPKDTGKVMAAAMPKLKGKAEGGMVSKVVGELLKE</sequence>
<protein>
    <recommendedName>
        <fullName evidence="4">Glutamyl-tRNA amidotransferase</fullName>
    </recommendedName>
</protein>
<dbReference type="InterPro" id="IPR042184">
    <property type="entry name" value="YqeY/Aim41_N"/>
</dbReference>
<name>A0A1G2F534_9BACT</name>
<evidence type="ECO:0000313" key="3">
    <source>
        <dbReference type="Proteomes" id="UP000177810"/>
    </source>
</evidence>
<dbReference type="SUPFAM" id="SSF89095">
    <property type="entry name" value="GatB/YqeY motif"/>
    <property type="match status" value="1"/>
</dbReference>
<comment type="caution">
    <text evidence="2">The sequence shown here is derived from an EMBL/GenBank/DDBJ whole genome shotgun (WGS) entry which is preliminary data.</text>
</comment>
<reference evidence="2 3" key="1">
    <citation type="journal article" date="2016" name="Nat. Commun.">
        <title>Thousands of microbial genomes shed light on interconnected biogeochemical processes in an aquifer system.</title>
        <authorList>
            <person name="Anantharaman K."/>
            <person name="Brown C.T."/>
            <person name="Hug L.A."/>
            <person name="Sharon I."/>
            <person name="Castelle C.J."/>
            <person name="Probst A.J."/>
            <person name="Thomas B.C."/>
            <person name="Singh A."/>
            <person name="Wilkins M.J."/>
            <person name="Karaoz U."/>
            <person name="Brodie E.L."/>
            <person name="Williams K.H."/>
            <person name="Hubbard S.S."/>
            <person name="Banfield J.F."/>
        </authorList>
    </citation>
    <scope>NUCLEOTIDE SEQUENCE [LARGE SCALE GENOMIC DNA]</scope>
</reference>
<dbReference type="Gene3D" id="1.10.10.410">
    <property type="match status" value="1"/>
</dbReference>
<dbReference type="PANTHER" id="PTHR28055">
    <property type="entry name" value="ALTERED INHERITANCE OF MITOCHONDRIA PROTEIN 41, MITOCHONDRIAL"/>
    <property type="match status" value="1"/>
</dbReference>
<dbReference type="InterPro" id="IPR019004">
    <property type="entry name" value="YqeY/Aim41"/>
</dbReference>
<evidence type="ECO:0000313" key="2">
    <source>
        <dbReference type="EMBL" id="OGZ33129.1"/>
    </source>
</evidence>
<keyword evidence="1" id="KW-0175">Coiled coil</keyword>
<accession>A0A1G2F534</accession>